<dbReference type="PRINTS" id="PR00039">
    <property type="entry name" value="HTHLYSR"/>
</dbReference>
<feature type="domain" description="HTH lysR-type" evidence="5">
    <location>
        <begin position="1"/>
        <end position="58"/>
    </location>
</feature>
<dbReference type="InterPro" id="IPR036390">
    <property type="entry name" value="WH_DNA-bd_sf"/>
</dbReference>
<sequence>MELRHIRYLLAVADHGNFTRAAEALHISQPTLSQQIKQLERLLGVQLLDRSGWTVRLTDAGQVYAEHARNALRDLEAGERAVHDVQDLTRGHLRVAMTPTITAYLIGPLMDRFHRAHPNVTVAVTETTQDRLEEDLLADTLDLGIAFSGTHTAGIDCTALFTEDLSLVVGAGHALATHAGALPIGDLAVQPLALLSRDFATRAYIDDYLADCGVAPRIAIEANSISALVEFTRRGTLGTVLPDAIARAHPDLRPVALEPALPSRTVELLRRGTAYHSAAARAFAAIAQDTAGEFAP</sequence>
<dbReference type="PROSITE" id="PS50931">
    <property type="entry name" value="HTH_LYSR"/>
    <property type="match status" value="1"/>
</dbReference>
<accession>A0ABQ2KU97</accession>
<dbReference type="NCBIfam" id="NF008416">
    <property type="entry name" value="PRK11242.1"/>
    <property type="match status" value="1"/>
</dbReference>
<comment type="similarity">
    <text evidence="1">Belongs to the LysR transcriptional regulatory family.</text>
</comment>
<evidence type="ECO:0000313" key="6">
    <source>
        <dbReference type="EMBL" id="GGN92984.1"/>
    </source>
</evidence>
<evidence type="ECO:0000256" key="2">
    <source>
        <dbReference type="ARBA" id="ARBA00023015"/>
    </source>
</evidence>
<dbReference type="SUPFAM" id="SSF53850">
    <property type="entry name" value="Periplasmic binding protein-like II"/>
    <property type="match status" value="1"/>
</dbReference>
<organism evidence="6 7">
    <name type="scientific">Nocardia rhizosphaerihabitans</name>
    <dbReference type="NCBI Taxonomy" id="1691570"/>
    <lineage>
        <taxon>Bacteria</taxon>
        <taxon>Bacillati</taxon>
        <taxon>Actinomycetota</taxon>
        <taxon>Actinomycetes</taxon>
        <taxon>Mycobacteriales</taxon>
        <taxon>Nocardiaceae</taxon>
        <taxon>Nocardia</taxon>
    </lineage>
</organism>
<dbReference type="Gene3D" id="1.10.10.10">
    <property type="entry name" value="Winged helix-like DNA-binding domain superfamily/Winged helix DNA-binding domain"/>
    <property type="match status" value="1"/>
</dbReference>
<dbReference type="SUPFAM" id="SSF46785">
    <property type="entry name" value="Winged helix' DNA-binding domain"/>
    <property type="match status" value="1"/>
</dbReference>
<proteinExistence type="inferred from homology"/>
<keyword evidence="3" id="KW-0238">DNA-binding</keyword>
<gene>
    <name evidence="6" type="ORF">GCM10011610_54550</name>
</gene>
<evidence type="ECO:0000256" key="3">
    <source>
        <dbReference type="ARBA" id="ARBA00023125"/>
    </source>
</evidence>
<dbReference type="Pfam" id="PF00126">
    <property type="entry name" value="HTH_1"/>
    <property type="match status" value="1"/>
</dbReference>
<evidence type="ECO:0000313" key="7">
    <source>
        <dbReference type="Proteomes" id="UP000658127"/>
    </source>
</evidence>
<name>A0ABQ2KU97_9NOCA</name>
<dbReference type="Gene3D" id="3.40.190.290">
    <property type="match status" value="1"/>
</dbReference>
<dbReference type="EMBL" id="BMNE01000007">
    <property type="protein sequence ID" value="GGN92984.1"/>
    <property type="molecule type" value="Genomic_DNA"/>
</dbReference>
<comment type="caution">
    <text evidence="6">The sequence shown here is derived from an EMBL/GenBank/DDBJ whole genome shotgun (WGS) entry which is preliminary data.</text>
</comment>
<dbReference type="InterPro" id="IPR036388">
    <property type="entry name" value="WH-like_DNA-bd_sf"/>
</dbReference>
<dbReference type="PANTHER" id="PTHR30419">
    <property type="entry name" value="HTH-TYPE TRANSCRIPTIONAL REGULATOR YBHD"/>
    <property type="match status" value="1"/>
</dbReference>
<keyword evidence="4" id="KW-0804">Transcription</keyword>
<evidence type="ECO:0000256" key="1">
    <source>
        <dbReference type="ARBA" id="ARBA00009437"/>
    </source>
</evidence>
<reference evidence="7" key="1">
    <citation type="journal article" date="2019" name="Int. J. Syst. Evol. Microbiol.">
        <title>The Global Catalogue of Microorganisms (GCM) 10K type strain sequencing project: providing services to taxonomists for standard genome sequencing and annotation.</title>
        <authorList>
            <consortium name="The Broad Institute Genomics Platform"/>
            <consortium name="The Broad Institute Genome Sequencing Center for Infectious Disease"/>
            <person name="Wu L."/>
            <person name="Ma J."/>
        </authorList>
    </citation>
    <scope>NUCLEOTIDE SEQUENCE [LARGE SCALE GENOMIC DNA]</scope>
    <source>
        <strain evidence="7">CGMCC 4.7329</strain>
    </source>
</reference>
<evidence type="ECO:0000259" key="5">
    <source>
        <dbReference type="PROSITE" id="PS50931"/>
    </source>
</evidence>
<keyword evidence="2" id="KW-0805">Transcription regulation</keyword>
<dbReference type="PANTHER" id="PTHR30419:SF8">
    <property type="entry name" value="NITROGEN ASSIMILATION TRANSCRIPTIONAL ACTIVATOR-RELATED"/>
    <property type="match status" value="1"/>
</dbReference>
<dbReference type="InterPro" id="IPR005119">
    <property type="entry name" value="LysR_subst-bd"/>
</dbReference>
<protein>
    <submittedName>
        <fullName evidence="6">Transcription regulator LysR family protein</fullName>
    </submittedName>
</protein>
<evidence type="ECO:0000256" key="4">
    <source>
        <dbReference type="ARBA" id="ARBA00023163"/>
    </source>
</evidence>
<dbReference type="RefSeq" id="WP_189033338.1">
    <property type="nucleotide sequence ID" value="NZ_BMNE01000007.1"/>
</dbReference>
<dbReference type="Proteomes" id="UP000658127">
    <property type="component" value="Unassembled WGS sequence"/>
</dbReference>
<dbReference type="Pfam" id="PF03466">
    <property type="entry name" value="LysR_substrate"/>
    <property type="match status" value="1"/>
</dbReference>
<keyword evidence="7" id="KW-1185">Reference proteome</keyword>
<dbReference type="InterPro" id="IPR050950">
    <property type="entry name" value="HTH-type_LysR_regulators"/>
</dbReference>
<dbReference type="InterPro" id="IPR000847">
    <property type="entry name" value="LysR_HTH_N"/>
</dbReference>